<sequence>MKMKSNIIPFLLACAFLIQPALAEAPATPAPPTTPPAVVHSPIMPVKIKPRQSGADSISKAAADIEQENTINANSLGLFTRISDGGLGGDVWKNYTGKALASDLGMLNVNISSPAMRALLLRALLTSPDAETLPEDKESEAFSARITTLVDLGAFDETVVLYKKLEGNIPSGKAALAGTEAMVSMGQMGISCLEEKALPDDMKGTSSTSFWPDLEQFCNILLTTDATDDESESFAKTASLFTSAKQLTAPATLSELNGKSVIGVLAMNKSGLIPKNLFTPENIKPLKPQIISLLLKQSPIDPQQRLSLLSVAVEKGMVPSTDFTNEFITQTASSSTSAPSYWSPFMTLYNKLQSSPADADKSVVLKEVLKIAVASSNAALLPFGASFGSLKNVDTFTTEEARKVVSLLVRAKINVSGAWYAKAFGRPDAQNRESVTDLDVISALKASLKSNSHGKAETNDNKEVESKKSKEMLENPKLYALSLILKTQEAEDKIKEKSYENLFSLTGSNDYVMPSKELMNNLAQVAAKQDTGKVIIYSLQILNGQRISQIHPLALIRISEGLQSVGLSEENRSLAHEVLADLIEY</sequence>
<accession>A0A2W5FME0</accession>
<protein>
    <recommendedName>
        <fullName evidence="4">Antifreeze glycopeptide</fullName>
    </recommendedName>
</protein>
<reference evidence="2 3" key="1">
    <citation type="submission" date="2017-08" db="EMBL/GenBank/DDBJ databases">
        <title>Infants hospitalized years apart are colonized by the same room-sourced microbial strains.</title>
        <authorList>
            <person name="Brooks B."/>
            <person name="Olm M.R."/>
            <person name="Firek B.A."/>
            <person name="Baker R."/>
            <person name="Thomas B.C."/>
            <person name="Morowitz M.J."/>
            <person name="Banfield J.F."/>
        </authorList>
    </citation>
    <scope>NUCLEOTIDE SEQUENCE [LARGE SCALE GENOMIC DNA]</scope>
    <source>
        <strain evidence="2">S2_006_000_R2_64</strain>
    </source>
</reference>
<gene>
    <name evidence="2" type="ORF">DI586_06475</name>
</gene>
<feature type="chain" id="PRO_5016116596" description="Antifreeze glycopeptide" evidence="1">
    <location>
        <begin position="24"/>
        <end position="585"/>
    </location>
</feature>
<dbReference type="AlphaFoldDB" id="A0A2W5FME0"/>
<evidence type="ECO:0000313" key="2">
    <source>
        <dbReference type="EMBL" id="PZP55544.1"/>
    </source>
</evidence>
<feature type="signal peptide" evidence="1">
    <location>
        <begin position="1"/>
        <end position="23"/>
    </location>
</feature>
<evidence type="ECO:0008006" key="4">
    <source>
        <dbReference type="Google" id="ProtNLM"/>
    </source>
</evidence>
<dbReference type="Proteomes" id="UP000249739">
    <property type="component" value="Unassembled WGS sequence"/>
</dbReference>
<name>A0A2W5FME0_9BACT</name>
<comment type="caution">
    <text evidence="2">The sequence shown here is derived from an EMBL/GenBank/DDBJ whole genome shotgun (WGS) entry which is preliminary data.</text>
</comment>
<organism evidence="2 3">
    <name type="scientific">Micavibrio aeruginosavorus</name>
    <dbReference type="NCBI Taxonomy" id="349221"/>
    <lineage>
        <taxon>Bacteria</taxon>
        <taxon>Pseudomonadati</taxon>
        <taxon>Bdellovibrionota</taxon>
        <taxon>Bdellovibrionia</taxon>
        <taxon>Bdellovibrionales</taxon>
        <taxon>Pseudobdellovibrionaceae</taxon>
        <taxon>Micavibrio</taxon>
    </lineage>
</organism>
<keyword evidence="1" id="KW-0732">Signal</keyword>
<dbReference type="EMBL" id="QFOT01000063">
    <property type="protein sequence ID" value="PZP55544.1"/>
    <property type="molecule type" value="Genomic_DNA"/>
</dbReference>
<evidence type="ECO:0000256" key="1">
    <source>
        <dbReference type="SAM" id="SignalP"/>
    </source>
</evidence>
<evidence type="ECO:0000313" key="3">
    <source>
        <dbReference type="Proteomes" id="UP000249739"/>
    </source>
</evidence>
<proteinExistence type="predicted"/>